<dbReference type="Proteomes" id="UP001162992">
    <property type="component" value="Chromosome 4"/>
</dbReference>
<sequence>MSEVGQRLQQPSCVVSVSDQHSRASSLVARFVRSSEEAEIRGRKKGSVVRVGDADSFSPMYSASFNGELVGLPPALATADSGSLSPTEARVGPTGSGSDSLLSSEVRAGSQRWCFAHGADPSTETDVQNSLDRTMQSRKSFSDSDVGFKLLKKSGWKEGTGLGVFAQGRLDPVQTEMKLDRRGIGAERKVKRNIEGTPNRLHEEKPKTKAQKVLSKKVRKAQIEEERLQEKAFICDFLREFWPENV</sequence>
<comment type="caution">
    <text evidence="1">The sequence shown here is derived from an EMBL/GenBank/DDBJ whole genome shotgun (WGS) entry which is preliminary data.</text>
</comment>
<name>A0ACC2DYD3_DIPCM</name>
<organism evidence="1 2">
    <name type="scientific">Diphasiastrum complanatum</name>
    <name type="common">Issler's clubmoss</name>
    <name type="synonym">Lycopodium complanatum</name>
    <dbReference type="NCBI Taxonomy" id="34168"/>
    <lineage>
        <taxon>Eukaryota</taxon>
        <taxon>Viridiplantae</taxon>
        <taxon>Streptophyta</taxon>
        <taxon>Embryophyta</taxon>
        <taxon>Tracheophyta</taxon>
        <taxon>Lycopodiopsida</taxon>
        <taxon>Lycopodiales</taxon>
        <taxon>Lycopodiaceae</taxon>
        <taxon>Lycopodioideae</taxon>
        <taxon>Diphasiastrum</taxon>
    </lineage>
</organism>
<protein>
    <submittedName>
        <fullName evidence="1">Uncharacterized protein</fullName>
    </submittedName>
</protein>
<gene>
    <name evidence="1" type="ORF">O6H91_04G078900</name>
</gene>
<keyword evidence="2" id="KW-1185">Reference proteome</keyword>
<evidence type="ECO:0000313" key="1">
    <source>
        <dbReference type="EMBL" id="KAJ7559306.1"/>
    </source>
</evidence>
<evidence type="ECO:0000313" key="2">
    <source>
        <dbReference type="Proteomes" id="UP001162992"/>
    </source>
</evidence>
<reference evidence="2" key="1">
    <citation type="journal article" date="2024" name="Proc. Natl. Acad. Sci. U.S.A.">
        <title>Extraordinary preservation of gene collinearity over three hundred million years revealed in homosporous lycophytes.</title>
        <authorList>
            <person name="Li C."/>
            <person name="Wickell D."/>
            <person name="Kuo L.Y."/>
            <person name="Chen X."/>
            <person name="Nie B."/>
            <person name="Liao X."/>
            <person name="Peng D."/>
            <person name="Ji J."/>
            <person name="Jenkins J."/>
            <person name="Williams M."/>
            <person name="Shu S."/>
            <person name="Plott C."/>
            <person name="Barry K."/>
            <person name="Rajasekar S."/>
            <person name="Grimwood J."/>
            <person name="Han X."/>
            <person name="Sun S."/>
            <person name="Hou Z."/>
            <person name="He W."/>
            <person name="Dai G."/>
            <person name="Sun C."/>
            <person name="Schmutz J."/>
            <person name="Leebens-Mack J.H."/>
            <person name="Li F.W."/>
            <person name="Wang L."/>
        </authorList>
    </citation>
    <scope>NUCLEOTIDE SEQUENCE [LARGE SCALE GENOMIC DNA]</scope>
    <source>
        <strain evidence="2">cv. PW_Plant_1</strain>
    </source>
</reference>
<accession>A0ACC2DYD3</accession>
<dbReference type="EMBL" id="CM055095">
    <property type="protein sequence ID" value="KAJ7559306.1"/>
    <property type="molecule type" value="Genomic_DNA"/>
</dbReference>
<proteinExistence type="predicted"/>